<dbReference type="RefSeq" id="WP_258386649.1">
    <property type="nucleotide sequence ID" value="NZ_CP091430.1"/>
</dbReference>
<gene>
    <name evidence="3" type="ORF">L1F29_01505</name>
</gene>
<evidence type="ECO:0000313" key="3">
    <source>
        <dbReference type="EMBL" id="UVI30584.1"/>
    </source>
</evidence>
<keyword evidence="2" id="KW-1133">Transmembrane helix</keyword>
<sequence length="260" mass="27751">MRDEEKRYRRRSMLLFVPVLAAAIGIGMVIGTGGPKPEVQAAAADGGVERGLITVSGNGELQVAPDVAYINVGIETRAAMAKEAQAKNASQFAAMEKVLYDTYKLAKKDVKTISFYVQPEYKYNEKDGTSKVTGYVATHTVQITSRNLEGIGQLLDSLSAAGANRIEGVTFNTEKQEQYELQALEKAMANAKAKAETLARAAGRSIKGVAAISQGNVSSNPIFQRNVAFASDESAANAKTSIQTGEITVTTSVSVAYEMQ</sequence>
<organism evidence="3 4">
    <name type="scientific">Paenibacillus spongiae</name>
    <dbReference type="NCBI Taxonomy" id="2909671"/>
    <lineage>
        <taxon>Bacteria</taxon>
        <taxon>Bacillati</taxon>
        <taxon>Bacillota</taxon>
        <taxon>Bacilli</taxon>
        <taxon>Bacillales</taxon>
        <taxon>Paenibacillaceae</taxon>
        <taxon>Paenibacillus</taxon>
    </lineage>
</organism>
<dbReference type="Gene3D" id="3.30.70.2970">
    <property type="entry name" value="Protein of unknown function (DUF541), domain 2"/>
    <property type="match status" value="1"/>
</dbReference>
<dbReference type="InterPro" id="IPR007497">
    <property type="entry name" value="SIMPL/DUF541"/>
</dbReference>
<name>A0ABY5SAA4_9BACL</name>
<dbReference type="Pfam" id="PF04402">
    <property type="entry name" value="SIMPL"/>
    <property type="match status" value="1"/>
</dbReference>
<reference evidence="3" key="1">
    <citation type="submission" date="2022-01" db="EMBL/GenBank/DDBJ databases">
        <title>Paenibacillus spongiae sp. nov., isolated from marine sponge.</title>
        <authorList>
            <person name="Li Z."/>
            <person name="Zhang M."/>
        </authorList>
    </citation>
    <scope>NUCLEOTIDE SEQUENCE</scope>
    <source>
        <strain evidence="3">PHS-Z3</strain>
    </source>
</reference>
<proteinExistence type="predicted"/>
<feature type="coiled-coil region" evidence="1">
    <location>
        <begin position="174"/>
        <end position="201"/>
    </location>
</feature>
<keyword evidence="1" id="KW-0175">Coiled coil</keyword>
<keyword evidence="2" id="KW-0812">Transmembrane</keyword>
<accession>A0ABY5SAA4</accession>
<dbReference type="PANTHER" id="PTHR34387">
    <property type="entry name" value="SLR1258 PROTEIN"/>
    <property type="match status" value="1"/>
</dbReference>
<protein>
    <submittedName>
        <fullName evidence="3">SIMPL domain-containing protein</fullName>
    </submittedName>
</protein>
<dbReference type="PANTHER" id="PTHR34387:SF1">
    <property type="entry name" value="PERIPLASMIC IMMUNOGENIC PROTEIN"/>
    <property type="match status" value="1"/>
</dbReference>
<dbReference type="EMBL" id="CP091430">
    <property type="protein sequence ID" value="UVI30584.1"/>
    <property type="molecule type" value="Genomic_DNA"/>
</dbReference>
<evidence type="ECO:0000256" key="1">
    <source>
        <dbReference type="SAM" id="Coils"/>
    </source>
</evidence>
<dbReference type="Proteomes" id="UP001057877">
    <property type="component" value="Chromosome"/>
</dbReference>
<feature type="transmembrane region" description="Helical" evidence="2">
    <location>
        <begin position="12"/>
        <end position="31"/>
    </location>
</feature>
<evidence type="ECO:0000313" key="4">
    <source>
        <dbReference type="Proteomes" id="UP001057877"/>
    </source>
</evidence>
<keyword evidence="2" id="KW-0472">Membrane</keyword>
<evidence type="ECO:0000256" key="2">
    <source>
        <dbReference type="SAM" id="Phobius"/>
    </source>
</evidence>
<dbReference type="InterPro" id="IPR052022">
    <property type="entry name" value="26kDa_periplasmic_antigen"/>
</dbReference>
<keyword evidence="4" id="KW-1185">Reference proteome</keyword>
<dbReference type="Gene3D" id="3.30.110.170">
    <property type="entry name" value="Protein of unknown function (DUF541), domain 1"/>
    <property type="match status" value="1"/>
</dbReference>